<evidence type="ECO:0000313" key="2">
    <source>
        <dbReference type="Proteomes" id="UP000179003"/>
    </source>
</evidence>
<proteinExistence type="predicted"/>
<gene>
    <name evidence="1" type="ORF">A2442_01435</name>
</gene>
<dbReference type="STRING" id="1797582.A2442_01435"/>
<accession>A0A1F5EH95</accession>
<comment type="caution">
    <text evidence="1">The sequence shown here is derived from an EMBL/GenBank/DDBJ whole genome shotgun (WGS) entry which is preliminary data.</text>
</comment>
<dbReference type="EMBL" id="MFAE01000014">
    <property type="protein sequence ID" value="OGD66768.1"/>
    <property type="molecule type" value="Genomic_DNA"/>
</dbReference>
<organism evidence="1 2">
    <name type="scientific">Candidatus Campbellbacteria bacterium RIFOXYC2_FULL_35_25</name>
    <dbReference type="NCBI Taxonomy" id="1797582"/>
    <lineage>
        <taxon>Bacteria</taxon>
        <taxon>Candidatus Campbelliibacteriota</taxon>
    </lineage>
</organism>
<evidence type="ECO:0000313" key="1">
    <source>
        <dbReference type="EMBL" id="OGD66768.1"/>
    </source>
</evidence>
<reference evidence="1 2" key="1">
    <citation type="journal article" date="2016" name="Nat. Commun.">
        <title>Thousands of microbial genomes shed light on interconnected biogeochemical processes in an aquifer system.</title>
        <authorList>
            <person name="Anantharaman K."/>
            <person name="Brown C.T."/>
            <person name="Hug L.A."/>
            <person name="Sharon I."/>
            <person name="Castelle C.J."/>
            <person name="Probst A.J."/>
            <person name="Thomas B.C."/>
            <person name="Singh A."/>
            <person name="Wilkins M.J."/>
            <person name="Karaoz U."/>
            <person name="Brodie E.L."/>
            <person name="Williams K.H."/>
            <person name="Hubbard S.S."/>
            <person name="Banfield J.F."/>
        </authorList>
    </citation>
    <scope>NUCLEOTIDE SEQUENCE [LARGE SCALE GENOMIC DNA]</scope>
</reference>
<dbReference type="AlphaFoldDB" id="A0A1F5EH95"/>
<dbReference type="Proteomes" id="UP000179003">
    <property type="component" value="Unassembled WGS sequence"/>
</dbReference>
<name>A0A1F5EH95_9BACT</name>
<sequence>MEKNNLKKEREENQIVEIILHDDSNTIKKYKCVGVLMKENEKTLRIGFNAVENVVKDYLDIKKKNIVDIKTINPKEISSLF</sequence>
<protein>
    <submittedName>
        <fullName evidence="1">Uncharacterized protein</fullName>
    </submittedName>
</protein>